<dbReference type="PANTHER" id="PTHR20978">
    <property type="entry name" value="SPLICING FACTOR 3B SUBUNIT 5"/>
    <property type="match status" value="1"/>
</dbReference>
<dbReference type="Pfam" id="PF07189">
    <property type="entry name" value="SF3b10"/>
    <property type="match status" value="1"/>
</dbReference>
<dbReference type="STRING" id="1088818.A0A2I0AEE0"/>
<sequence>MKNWRTEVCCGDIGETLNHEKLASDRFNINSELEHLQVKDVGTSHTDLSRFEQIVNIQRDCYASYAGHYPILVHFVVAES</sequence>
<dbReference type="OrthoDB" id="274726at2759"/>
<evidence type="ECO:0000313" key="2">
    <source>
        <dbReference type="Proteomes" id="UP000236161"/>
    </source>
</evidence>
<dbReference type="InterPro" id="IPR009846">
    <property type="entry name" value="SF3b5/RDS3-10"/>
</dbReference>
<dbReference type="GO" id="GO:0000398">
    <property type="term" value="P:mRNA splicing, via spliceosome"/>
    <property type="evidence" value="ECO:0007669"/>
    <property type="project" value="TreeGrafter"/>
</dbReference>
<dbReference type="EMBL" id="KZ451988">
    <property type="protein sequence ID" value="PKA53917.1"/>
    <property type="molecule type" value="Genomic_DNA"/>
</dbReference>
<gene>
    <name evidence="1" type="ORF">AXF42_Ash011397</name>
</gene>
<organism evidence="1 2">
    <name type="scientific">Apostasia shenzhenica</name>
    <dbReference type="NCBI Taxonomy" id="1088818"/>
    <lineage>
        <taxon>Eukaryota</taxon>
        <taxon>Viridiplantae</taxon>
        <taxon>Streptophyta</taxon>
        <taxon>Embryophyta</taxon>
        <taxon>Tracheophyta</taxon>
        <taxon>Spermatophyta</taxon>
        <taxon>Magnoliopsida</taxon>
        <taxon>Liliopsida</taxon>
        <taxon>Asparagales</taxon>
        <taxon>Orchidaceae</taxon>
        <taxon>Apostasioideae</taxon>
        <taxon>Apostasia</taxon>
    </lineage>
</organism>
<proteinExistence type="predicted"/>
<dbReference type="Proteomes" id="UP000236161">
    <property type="component" value="Unassembled WGS sequence"/>
</dbReference>
<evidence type="ECO:0000313" key="1">
    <source>
        <dbReference type="EMBL" id="PKA53917.1"/>
    </source>
</evidence>
<dbReference type="PANTHER" id="PTHR20978:SF0">
    <property type="entry name" value="SPLICING FACTOR 3B SUBUNIT 5"/>
    <property type="match status" value="1"/>
</dbReference>
<accession>A0A2I0AEE0</accession>
<name>A0A2I0AEE0_9ASPA</name>
<reference evidence="1 2" key="1">
    <citation type="journal article" date="2017" name="Nature">
        <title>The Apostasia genome and the evolution of orchids.</title>
        <authorList>
            <person name="Zhang G.Q."/>
            <person name="Liu K.W."/>
            <person name="Li Z."/>
            <person name="Lohaus R."/>
            <person name="Hsiao Y.Y."/>
            <person name="Niu S.C."/>
            <person name="Wang J.Y."/>
            <person name="Lin Y.C."/>
            <person name="Xu Q."/>
            <person name="Chen L.J."/>
            <person name="Yoshida K."/>
            <person name="Fujiwara S."/>
            <person name="Wang Z.W."/>
            <person name="Zhang Y.Q."/>
            <person name="Mitsuda N."/>
            <person name="Wang M."/>
            <person name="Liu G.H."/>
            <person name="Pecoraro L."/>
            <person name="Huang H.X."/>
            <person name="Xiao X.J."/>
            <person name="Lin M."/>
            <person name="Wu X.Y."/>
            <person name="Wu W.L."/>
            <person name="Chen Y.Y."/>
            <person name="Chang S.B."/>
            <person name="Sakamoto S."/>
            <person name="Ohme-Takagi M."/>
            <person name="Yagi M."/>
            <person name="Zeng S.J."/>
            <person name="Shen C.Y."/>
            <person name="Yeh C.M."/>
            <person name="Luo Y.B."/>
            <person name="Tsai W.C."/>
            <person name="Van de Peer Y."/>
            <person name="Liu Z.J."/>
        </authorList>
    </citation>
    <scope>NUCLEOTIDE SEQUENCE [LARGE SCALE GENOMIC DNA]</scope>
    <source>
        <strain evidence="2">cv. Shenzhen</strain>
        <tissue evidence="1">Stem</tissue>
    </source>
</reference>
<dbReference type="GO" id="GO:0005686">
    <property type="term" value="C:U2 snRNP"/>
    <property type="evidence" value="ECO:0007669"/>
    <property type="project" value="TreeGrafter"/>
</dbReference>
<dbReference type="AlphaFoldDB" id="A0A2I0AEE0"/>
<keyword evidence="2" id="KW-1185">Reference proteome</keyword>
<dbReference type="GO" id="GO:0071011">
    <property type="term" value="C:precatalytic spliceosome"/>
    <property type="evidence" value="ECO:0007669"/>
    <property type="project" value="TreeGrafter"/>
</dbReference>
<protein>
    <submittedName>
        <fullName evidence="1">Uncharacterized protein</fullName>
    </submittedName>
</protein>